<protein>
    <submittedName>
        <fullName evidence="2">N-acetyltransferase</fullName>
    </submittedName>
</protein>
<keyword evidence="2" id="KW-0808">Transferase</keyword>
<reference evidence="2 3" key="1">
    <citation type="submission" date="2019-10" db="EMBL/GenBank/DDBJ databases">
        <title>Streptomyces sp. strain GY16 isolated from leaves of Broussonetia papyrifera.</title>
        <authorList>
            <person name="Mo P."/>
        </authorList>
    </citation>
    <scope>NUCLEOTIDE SEQUENCE [LARGE SCALE GENOMIC DNA]</scope>
    <source>
        <strain evidence="2 3">GY16</strain>
    </source>
</reference>
<feature type="domain" description="N-acetyltransferase" evidence="1">
    <location>
        <begin position="1"/>
        <end position="162"/>
    </location>
</feature>
<dbReference type="PROSITE" id="PS51186">
    <property type="entry name" value="GNAT"/>
    <property type="match status" value="1"/>
</dbReference>
<dbReference type="InterPro" id="IPR016181">
    <property type="entry name" value="Acyl_CoA_acyltransferase"/>
</dbReference>
<sequence>MDLREELPGDSEHVRDIHLRAFGDHGPVVADLVDTLRDTITPTGGLSLVAELDGRTVGHVMFTRSLLDAPRRLVEVQVLSPLAVVPEHQRHGVGSALVRYGLTALAERAVPLVFLEGDPGYYSRFGFARGDGQGFRKPSLRIPDGAFQVIGLPAYEPWMTGTLVYAEPFWRHDAVGLRDPGAQPA</sequence>
<dbReference type="GO" id="GO:0016747">
    <property type="term" value="F:acyltransferase activity, transferring groups other than amino-acyl groups"/>
    <property type="evidence" value="ECO:0007669"/>
    <property type="project" value="InterPro"/>
</dbReference>
<dbReference type="InterPro" id="IPR000182">
    <property type="entry name" value="GNAT_dom"/>
</dbReference>
<evidence type="ECO:0000313" key="2">
    <source>
        <dbReference type="EMBL" id="QFR02127.1"/>
    </source>
</evidence>
<gene>
    <name evidence="2" type="ORF">F9278_44975</name>
</gene>
<dbReference type="EMBL" id="CP045096">
    <property type="protein sequence ID" value="QFR02127.1"/>
    <property type="molecule type" value="Genomic_DNA"/>
</dbReference>
<dbReference type="Proteomes" id="UP000327294">
    <property type="component" value="Chromosome"/>
</dbReference>
<dbReference type="CDD" id="cd04301">
    <property type="entry name" value="NAT_SF"/>
    <property type="match status" value="1"/>
</dbReference>
<evidence type="ECO:0000313" key="3">
    <source>
        <dbReference type="Proteomes" id="UP000327294"/>
    </source>
</evidence>
<proteinExistence type="predicted"/>
<dbReference type="Gene3D" id="3.40.630.30">
    <property type="match status" value="1"/>
</dbReference>
<accession>A0A5P8KGJ2</accession>
<organism evidence="2 3">
    <name type="scientific">Streptomyces phaeolivaceus</name>
    <dbReference type="NCBI Taxonomy" id="2653200"/>
    <lineage>
        <taxon>Bacteria</taxon>
        <taxon>Bacillati</taxon>
        <taxon>Actinomycetota</taxon>
        <taxon>Actinomycetes</taxon>
        <taxon>Kitasatosporales</taxon>
        <taxon>Streptomycetaceae</taxon>
        <taxon>Streptomyces</taxon>
    </lineage>
</organism>
<dbReference type="AlphaFoldDB" id="A0A5P8KGJ2"/>
<dbReference type="SUPFAM" id="SSF55729">
    <property type="entry name" value="Acyl-CoA N-acyltransferases (Nat)"/>
    <property type="match status" value="1"/>
</dbReference>
<dbReference type="Pfam" id="PF13527">
    <property type="entry name" value="Acetyltransf_9"/>
    <property type="match status" value="1"/>
</dbReference>
<name>A0A5P8KGJ2_9ACTN</name>
<dbReference type="KEGG" id="sphv:F9278_44975"/>
<dbReference type="RefSeq" id="WP_152173447.1">
    <property type="nucleotide sequence ID" value="NZ_CP045096.1"/>
</dbReference>
<keyword evidence="3" id="KW-1185">Reference proteome</keyword>
<evidence type="ECO:0000259" key="1">
    <source>
        <dbReference type="PROSITE" id="PS51186"/>
    </source>
</evidence>